<dbReference type="Gene3D" id="2.40.30.10">
    <property type="entry name" value="Translation factors"/>
    <property type="match status" value="2"/>
</dbReference>
<name>A0ABQ7AXI5_BRACR</name>
<keyword evidence="2" id="KW-1185">Reference proteome</keyword>
<sequence>MAAEVDSITRNKTCELVDRSAGVKHMWVCDTKIEECNTTHVGICDTKMEVCNTTHIPMESRLKILKAEEEPEIKASCVEQKADILTRARVRMMADVARVIVVVSFSHKTHRNLSEEVGRRFYKNWANSKKKQYGSEESIRSNLEKDMNPMGGFAHHDVVKEDYLMIKLKILKAEEEPEIKASCVEQKADILTRARVRMMADVARVIVVVSFSHKTHRNLSEEVGRRFYKNWANSKKKQYGSEESIRSNLEKDMNPMGGFAHHDVVKEDYLMINLRCESGELCRLGLVRHALRESIG</sequence>
<accession>A0ABQ7AXI5</accession>
<organism evidence="1 2">
    <name type="scientific">Brassica cretica</name>
    <name type="common">Mustard</name>
    <dbReference type="NCBI Taxonomy" id="69181"/>
    <lineage>
        <taxon>Eukaryota</taxon>
        <taxon>Viridiplantae</taxon>
        <taxon>Streptophyta</taxon>
        <taxon>Embryophyta</taxon>
        <taxon>Tracheophyta</taxon>
        <taxon>Spermatophyta</taxon>
        <taxon>Magnoliopsida</taxon>
        <taxon>eudicotyledons</taxon>
        <taxon>Gunneridae</taxon>
        <taxon>Pentapetalae</taxon>
        <taxon>rosids</taxon>
        <taxon>malvids</taxon>
        <taxon>Brassicales</taxon>
        <taxon>Brassicaceae</taxon>
        <taxon>Brassiceae</taxon>
        <taxon>Brassica</taxon>
    </lineage>
</organism>
<dbReference type="InterPro" id="IPR000597">
    <property type="entry name" value="Ribosomal_uL3"/>
</dbReference>
<reference evidence="1 2" key="1">
    <citation type="journal article" date="2020" name="BMC Genomics">
        <title>Intraspecific diversification of the crop wild relative Brassica cretica Lam. using demographic model selection.</title>
        <authorList>
            <person name="Kioukis A."/>
            <person name="Michalopoulou V.A."/>
            <person name="Briers L."/>
            <person name="Pirintsos S."/>
            <person name="Studholme D.J."/>
            <person name="Pavlidis P."/>
            <person name="Sarris P.F."/>
        </authorList>
    </citation>
    <scope>NUCLEOTIDE SEQUENCE [LARGE SCALE GENOMIC DNA]</scope>
    <source>
        <strain evidence="2">cv. PFS-1207/04</strain>
    </source>
</reference>
<evidence type="ECO:0000313" key="1">
    <source>
        <dbReference type="EMBL" id="KAF3518703.1"/>
    </source>
</evidence>
<dbReference type="EMBL" id="QGKV02001556">
    <property type="protein sequence ID" value="KAF3518703.1"/>
    <property type="molecule type" value="Genomic_DNA"/>
</dbReference>
<evidence type="ECO:0000313" key="2">
    <source>
        <dbReference type="Proteomes" id="UP000266723"/>
    </source>
</evidence>
<dbReference type="Proteomes" id="UP000266723">
    <property type="component" value="Unassembled WGS sequence"/>
</dbReference>
<comment type="caution">
    <text evidence="1">The sequence shown here is derived from an EMBL/GenBank/DDBJ whole genome shotgun (WGS) entry which is preliminary data.</text>
</comment>
<protein>
    <submittedName>
        <fullName evidence="1">Uncharacterized protein</fullName>
    </submittedName>
</protein>
<proteinExistence type="predicted"/>
<dbReference type="Pfam" id="PF00297">
    <property type="entry name" value="Ribosomal_L3"/>
    <property type="match status" value="2"/>
</dbReference>
<gene>
    <name evidence="1" type="ORF">DY000_02059485</name>
</gene>